<dbReference type="Proteomes" id="UP001432216">
    <property type="component" value="Chromosome 10"/>
</dbReference>
<protein>
    <recommendedName>
        <fullName evidence="2">Autophagy-related protein 14</fullName>
    </recommendedName>
</protein>
<name>A0ABZ2B674_9TREE</name>
<evidence type="ECO:0000256" key="1">
    <source>
        <dbReference type="ARBA" id="ARBA00009574"/>
    </source>
</evidence>
<dbReference type="Pfam" id="PF10186">
    <property type="entry name" value="ATG14"/>
    <property type="match status" value="2"/>
</dbReference>
<dbReference type="RefSeq" id="XP_064723494.1">
    <property type="nucleotide sequence ID" value="XM_064867422.1"/>
</dbReference>
<keyword evidence="5" id="KW-1185">Reference proteome</keyword>
<sequence length="416" mass="46068">MHDSSPINCHCCQLTQKALYCPACLREGITLHKELLQNLQTRLSAIRQHSQKLLTTAENETTHQAGRGLNAWRELRSDVASCEARCHQIKMDIAQRQATISACRKRIAENNLRDRRESLSMLKSKPSPALSLRASIKQVHSQQQVITSRIIHARRVLVREAVNVFGVRQRSSGDWEIADIPLPDPENFRVSLPFVPMPPPPFYHPHVGRPLIKANLPFVSTTKWREKHVLWMSSTASLSSKIKPQSTLPINNLSAQPSICSIIAKSTSKHKQFLVSFALLSFSVAYLAWSQDVPGIGIRGDVNDNDDVGFLFDEESKIPHDQSVSAKSSVTETALISPASILRLIHAITQSPTLGHRSHDPGGARTLKHLGFGLDVSKLVSAILRAEELQWDVKGDAEAGDDILSEGWDLLDSGAP</sequence>
<proteinExistence type="inferred from homology"/>
<organism evidence="4 5">
    <name type="scientific">Cryptococcus decagattii</name>
    <dbReference type="NCBI Taxonomy" id="1859122"/>
    <lineage>
        <taxon>Eukaryota</taxon>
        <taxon>Fungi</taxon>
        <taxon>Dikarya</taxon>
        <taxon>Basidiomycota</taxon>
        <taxon>Agaricomycotina</taxon>
        <taxon>Tremellomycetes</taxon>
        <taxon>Tremellales</taxon>
        <taxon>Cryptococcaceae</taxon>
        <taxon>Cryptococcus</taxon>
        <taxon>Cryptococcus gattii species complex</taxon>
    </lineage>
</organism>
<evidence type="ECO:0000256" key="2">
    <source>
        <dbReference type="ARBA" id="ARBA00013807"/>
    </source>
</evidence>
<gene>
    <name evidence="4" type="ORF">IAS62_005619</name>
</gene>
<dbReference type="GeneID" id="89992389"/>
<dbReference type="InterPro" id="IPR018791">
    <property type="entry name" value="UV_resistance/autophagy_Atg14"/>
</dbReference>
<dbReference type="EMBL" id="CP143815">
    <property type="protein sequence ID" value="WVO24255.1"/>
    <property type="molecule type" value="Genomic_DNA"/>
</dbReference>
<keyword evidence="3" id="KW-0175">Coiled coil</keyword>
<reference evidence="4 5" key="1">
    <citation type="submission" date="2024-01" db="EMBL/GenBank/DDBJ databases">
        <title>Comparative genomics of Cryptococcus and Kwoniella reveals pathogenesis evolution and contrasting modes of karyotype evolution via chromosome fusion or intercentromeric recombination.</title>
        <authorList>
            <person name="Coelho M.A."/>
            <person name="David-Palma M."/>
            <person name="Shea T."/>
            <person name="Bowers K."/>
            <person name="McGinley-Smith S."/>
            <person name="Mohammad A.W."/>
            <person name="Gnirke A."/>
            <person name="Yurkov A.M."/>
            <person name="Nowrousian M."/>
            <person name="Sun S."/>
            <person name="Cuomo C.A."/>
            <person name="Heitman J."/>
        </authorList>
    </citation>
    <scope>NUCLEOTIDE SEQUENCE [LARGE SCALE GENOMIC DNA]</scope>
    <source>
        <strain evidence="4 5">7685027</strain>
    </source>
</reference>
<evidence type="ECO:0000313" key="4">
    <source>
        <dbReference type="EMBL" id="WVO24255.1"/>
    </source>
</evidence>
<evidence type="ECO:0000256" key="3">
    <source>
        <dbReference type="ARBA" id="ARBA00023054"/>
    </source>
</evidence>
<accession>A0ABZ2B674</accession>
<comment type="similarity">
    <text evidence="1">Belongs to the ATG14 family.</text>
</comment>
<evidence type="ECO:0000313" key="5">
    <source>
        <dbReference type="Proteomes" id="UP001432216"/>
    </source>
</evidence>